<evidence type="ECO:0000313" key="3">
    <source>
        <dbReference type="EMBL" id="ATQ69887.1"/>
    </source>
</evidence>
<proteinExistence type="predicted"/>
<name>A0A2D2D4G3_METT3</name>
<dbReference type="KEGG" id="mtw:CQW49_19855"/>
<keyword evidence="1" id="KW-0175">Coiled coil</keyword>
<organism evidence="3 4">
    <name type="scientific">Methylosinus trichosporium (strain ATCC 35070 / NCIMB 11131 / UNIQEM 75 / OB3b)</name>
    <dbReference type="NCBI Taxonomy" id="595536"/>
    <lineage>
        <taxon>Bacteria</taxon>
        <taxon>Pseudomonadati</taxon>
        <taxon>Pseudomonadota</taxon>
        <taxon>Alphaproteobacteria</taxon>
        <taxon>Hyphomicrobiales</taxon>
        <taxon>Methylocystaceae</taxon>
        <taxon>Methylosinus</taxon>
    </lineage>
</organism>
<sequence>MTDYSRHPDRQMAQASSPTSSRDVRSVEFNRLSWGAVLAGAVLALVVQLLLNLLGFGLGVATLDPGTGDNPSAGAFSVAAGIWYLVAGIIAAYAGGSIAGRLSGGPVGSASALHGLISWAVTTLVVFFLLTTAVGAIIGGVFSGVGSAVGGMGRSAAAAAQMAAPGADPFGAIERQLREASGGGADSAALRDATVAAVRAALTGDEAQAQEARERAAQALARAQNVSAAEAQRRIAQYEQQYRQTVDQAKQQAVQAAQTTAKVVSRGSLFGFFALLLGAIAAWIGGGRSAPVIQTFARPGLSTAPQARS</sequence>
<keyword evidence="4" id="KW-1185">Reference proteome</keyword>
<evidence type="ECO:0000256" key="1">
    <source>
        <dbReference type="SAM" id="Coils"/>
    </source>
</evidence>
<keyword evidence="2" id="KW-0472">Membrane</keyword>
<dbReference type="EMBL" id="CP023737">
    <property type="protein sequence ID" value="ATQ69887.1"/>
    <property type="molecule type" value="Genomic_DNA"/>
</dbReference>
<dbReference type="Proteomes" id="UP000230709">
    <property type="component" value="Chromosome"/>
</dbReference>
<feature type="transmembrane region" description="Helical" evidence="2">
    <location>
        <begin position="34"/>
        <end position="61"/>
    </location>
</feature>
<gene>
    <name evidence="3" type="ORF">CQW49_19855</name>
</gene>
<feature type="transmembrane region" description="Helical" evidence="2">
    <location>
        <begin position="269"/>
        <end position="286"/>
    </location>
</feature>
<dbReference type="RefSeq" id="WP_003609553.1">
    <property type="nucleotide sequence ID" value="NZ_ADVE02000001.1"/>
</dbReference>
<reference evidence="4" key="1">
    <citation type="submission" date="2017-10" db="EMBL/GenBank/DDBJ databases">
        <title>Completed PacBio SMRT sequence of Methylosinus trichosporium OB3b reveals presence of a third large plasmid.</title>
        <authorList>
            <person name="Charles T.C."/>
            <person name="Lynch M.D.J."/>
            <person name="Heil J.R."/>
            <person name="Cheng J."/>
        </authorList>
    </citation>
    <scope>NUCLEOTIDE SEQUENCE [LARGE SCALE GENOMIC DNA]</scope>
    <source>
        <strain evidence="4">OB3b</strain>
    </source>
</reference>
<feature type="coiled-coil region" evidence="1">
    <location>
        <begin position="202"/>
        <end position="259"/>
    </location>
</feature>
<feature type="transmembrane region" description="Helical" evidence="2">
    <location>
        <begin position="73"/>
        <end position="96"/>
    </location>
</feature>
<dbReference type="STRING" id="595536.GCA_000178815_01222"/>
<dbReference type="AlphaFoldDB" id="A0A2D2D4G3"/>
<feature type="transmembrane region" description="Helical" evidence="2">
    <location>
        <begin position="116"/>
        <end position="145"/>
    </location>
</feature>
<keyword evidence="2" id="KW-1133">Transmembrane helix</keyword>
<keyword evidence="2" id="KW-0812">Transmembrane</keyword>
<protein>
    <submittedName>
        <fullName evidence="3">PhnA-like protein</fullName>
    </submittedName>
</protein>
<evidence type="ECO:0000256" key="2">
    <source>
        <dbReference type="SAM" id="Phobius"/>
    </source>
</evidence>
<evidence type="ECO:0000313" key="4">
    <source>
        <dbReference type="Proteomes" id="UP000230709"/>
    </source>
</evidence>
<accession>A0A2D2D4G3</accession>